<sequence>MQDDLGNSDESFLPQIIGIFYATFHPKQGPIVPYKTPENLISHSEQGVFTENGSSSRRGSVDTHGLRNSSRHALEDSKFLGEDSGLMMQRSSIGISPVSPKTAQRADSLDQVLEDKLRIVAGDMPSVPGPTHSQLRTSLHTCSTPASAVTSRDPSPSNASATGFTDDDEELVKARRLGAFTRDRARDRRSVIESTMRHVDEEEKDDGMIRGRPVGARDHPRCASESPNGLERIPPHQSHIHPLDITAAVATVDTSQGNPPGISSSLGSHRLESARSRTRRTSVAGRSAASVSPSRLGRWRGSTGGIRSASPAPGPGSRIPSLSASSYAPDPSLCIPPSPPPPLLDFSQISEYIIGKAALKHRLVTCTLGQYRILSFPCVIEDERYPRNQFIWNLAFVFDRRSDLSAFEPVVRKCGRIFRACELDSQYLTHRSTRANIQNVIDQMFEDLNSYSETSITIDGINYLELKLFPFYPNPAVVEDWHVPVPLIDFNKVKDDNWDITAQGVSEHINGVNHVYRIAELAEADVDCVRLCVQHFLYYQVIMMIDIFQYSNMYTVKPVIQKMSRDSSVSEECGLYVTRPDYQRPSWPVLLELYSALRPGITVHQWAIDNAQAVKGIDIRRFVTFGIIKGFLRRVHRWPIMEDWVLAAPPSVSVTGTGQESGMDSMISRISTQGQGQMVDRMRQGQRKPSTSQAHWTSFSDRHSQQGTHKDDSASQHNTSGLTLRSAKSTDSLSVATSPPTAMNAKMRATIGKTANRRESMTSGLTSGFMRIPGTGAGASRPPMLGVTAENRQNNQASHMFTQPSSMAVAPSTSLPSNSNLSSQHGSFAGHEVSTSHVTNASLAPRPPSVRSGQAGTASGNRRYTGPGGGNGYGFNNGANGSANVHQGGSGQGANSRRMAGLNNRHSSRFLSSQHQSHVSFHSYQNASLAEQEAQLKEELKPYLDGTHHTDEIQVRFKMGWRMLDSYLRKIAEEAEFASWHHDAKGWASGSNSGAEWSESKRKEKAEAAERGDYGKVVIVLR</sequence>
<dbReference type="Proteomes" id="UP001230649">
    <property type="component" value="Unassembled WGS sequence"/>
</dbReference>
<protein>
    <submittedName>
        <fullName evidence="1">Uncharacterized protein</fullName>
    </submittedName>
</protein>
<organism evidence="1 2">
    <name type="scientific">Naganishia adeliensis</name>
    <dbReference type="NCBI Taxonomy" id="92952"/>
    <lineage>
        <taxon>Eukaryota</taxon>
        <taxon>Fungi</taxon>
        <taxon>Dikarya</taxon>
        <taxon>Basidiomycota</taxon>
        <taxon>Agaricomycotina</taxon>
        <taxon>Tremellomycetes</taxon>
        <taxon>Filobasidiales</taxon>
        <taxon>Filobasidiaceae</taxon>
        <taxon>Naganishia</taxon>
    </lineage>
</organism>
<keyword evidence="2" id="KW-1185">Reference proteome</keyword>
<comment type="caution">
    <text evidence="1">The sequence shown here is derived from an EMBL/GenBank/DDBJ whole genome shotgun (WGS) entry which is preliminary data.</text>
</comment>
<reference evidence="1" key="1">
    <citation type="submission" date="2023-04" db="EMBL/GenBank/DDBJ databases">
        <title>Draft Genome sequencing of Naganishia species isolated from polar environments using Oxford Nanopore Technology.</title>
        <authorList>
            <person name="Leo P."/>
            <person name="Venkateswaran K."/>
        </authorList>
    </citation>
    <scope>NUCLEOTIDE SEQUENCE</scope>
    <source>
        <strain evidence="1">MNA-CCFEE 5262</strain>
    </source>
</reference>
<evidence type="ECO:0000313" key="1">
    <source>
        <dbReference type="EMBL" id="KAJ9106780.1"/>
    </source>
</evidence>
<proteinExistence type="predicted"/>
<name>A0ACC2W4V4_9TREE</name>
<accession>A0ACC2W4V4</accession>
<dbReference type="EMBL" id="JASBWS010000041">
    <property type="protein sequence ID" value="KAJ9106780.1"/>
    <property type="molecule type" value="Genomic_DNA"/>
</dbReference>
<evidence type="ECO:0000313" key="2">
    <source>
        <dbReference type="Proteomes" id="UP001230649"/>
    </source>
</evidence>
<gene>
    <name evidence="1" type="ORF">QFC20_003964</name>
</gene>